<sequence length="375" mass="42605">MSFKMEPYNSDWPKQFSQLRTSLLTRLQGIKDITIEHIGITAVPDLPAQPIIDILTIAPLTHIDDISAALVTNGPYECQDDPRFPHCVLLKASHTAPPHIIFLCPTSSLPARAHLAIRDTLLTDADLRAECTSTSTPYRASQPPKEPILQPYRDVNTALLQQLLIASQQFTTAELATLLMSDLSAYWQPISTPRLVLREYELGDVEGLFALESNADNARYQSWHPWTRLEARQNLLRGIQRSYERGRTTIELAVVYEGSFIGRIGAAISSVPRTDQTEEMKHRRPSKHFTLWYSFLPSHQGKGLATEAMRTFVDRLLERHGEKGEHTEMEIECDPRNTGSWKLAERLGFERASLTERAWECKGEWVDSLVYRKIV</sequence>
<proteinExistence type="predicted"/>
<accession>A0ACB6RKU5</accession>
<evidence type="ECO:0000313" key="2">
    <source>
        <dbReference type="Proteomes" id="UP000799754"/>
    </source>
</evidence>
<name>A0ACB6RKU5_9PLEO</name>
<gene>
    <name evidence="1" type="ORF">BU25DRAFT_219218</name>
</gene>
<comment type="caution">
    <text evidence="1">The sequence shown here is derived from an EMBL/GenBank/DDBJ whole genome shotgun (WGS) entry which is preliminary data.</text>
</comment>
<dbReference type="Proteomes" id="UP000799754">
    <property type="component" value="Unassembled WGS sequence"/>
</dbReference>
<reference evidence="1" key="1">
    <citation type="journal article" date="2020" name="Stud. Mycol.">
        <title>101 Dothideomycetes genomes: a test case for predicting lifestyles and emergence of pathogens.</title>
        <authorList>
            <person name="Haridas S."/>
            <person name="Albert R."/>
            <person name="Binder M."/>
            <person name="Bloem J."/>
            <person name="Labutti K."/>
            <person name="Salamov A."/>
            <person name="Andreopoulos B."/>
            <person name="Baker S."/>
            <person name="Barry K."/>
            <person name="Bills G."/>
            <person name="Bluhm B."/>
            <person name="Cannon C."/>
            <person name="Castanera R."/>
            <person name="Culley D."/>
            <person name="Daum C."/>
            <person name="Ezra D."/>
            <person name="Gonzalez J."/>
            <person name="Henrissat B."/>
            <person name="Kuo A."/>
            <person name="Liang C."/>
            <person name="Lipzen A."/>
            <person name="Lutzoni F."/>
            <person name="Magnuson J."/>
            <person name="Mondo S."/>
            <person name="Nolan M."/>
            <person name="Ohm R."/>
            <person name="Pangilinan J."/>
            <person name="Park H.-J."/>
            <person name="Ramirez L."/>
            <person name="Alfaro M."/>
            <person name="Sun H."/>
            <person name="Tritt A."/>
            <person name="Yoshinaga Y."/>
            <person name="Zwiers L.-H."/>
            <person name="Turgeon B."/>
            <person name="Goodwin S."/>
            <person name="Spatafora J."/>
            <person name="Crous P."/>
            <person name="Grigoriev I."/>
        </authorList>
    </citation>
    <scope>NUCLEOTIDE SEQUENCE</scope>
    <source>
        <strain evidence="1">CBS 525.71</strain>
    </source>
</reference>
<evidence type="ECO:0000313" key="1">
    <source>
        <dbReference type="EMBL" id="KAF2621942.1"/>
    </source>
</evidence>
<dbReference type="EMBL" id="MU006749">
    <property type="protein sequence ID" value="KAF2621942.1"/>
    <property type="molecule type" value="Genomic_DNA"/>
</dbReference>
<keyword evidence="2" id="KW-1185">Reference proteome</keyword>
<organism evidence="1 2">
    <name type="scientific">Macroventuria anomochaeta</name>
    <dbReference type="NCBI Taxonomy" id="301207"/>
    <lineage>
        <taxon>Eukaryota</taxon>
        <taxon>Fungi</taxon>
        <taxon>Dikarya</taxon>
        <taxon>Ascomycota</taxon>
        <taxon>Pezizomycotina</taxon>
        <taxon>Dothideomycetes</taxon>
        <taxon>Pleosporomycetidae</taxon>
        <taxon>Pleosporales</taxon>
        <taxon>Pleosporineae</taxon>
        <taxon>Didymellaceae</taxon>
        <taxon>Macroventuria</taxon>
    </lineage>
</organism>
<protein>
    <submittedName>
        <fullName evidence="1">Acyl-CoA N-acyltransferase</fullName>
    </submittedName>
</protein>